<organism evidence="2 3">
    <name type="scientific">Prosthecobacter vanneervenii</name>
    <dbReference type="NCBI Taxonomy" id="48466"/>
    <lineage>
        <taxon>Bacteria</taxon>
        <taxon>Pseudomonadati</taxon>
        <taxon>Verrucomicrobiota</taxon>
        <taxon>Verrucomicrobiia</taxon>
        <taxon>Verrucomicrobiales</taxon>
        <taxon>Verrucomicrobiaceae</taxon>
        <taxon>Prosthecobacter</taxon>
    </lineage>
</organism>
<keyword evidence="3" id="KW-1185">Reference proteome</keyword>
<proteinExistence type="predicted"/>
<protein>
    <submittedName>
        <fullName evidence="2">Putative nucleic acid-binding protein</fullName>
    </submittedName>
</protein>
<evidence type="ECO:0000313" key="3">
    <source>
        <dbReference type="Proteomes" id="UP000590740"/>
    </source>
</evidence>
<dbReference type="EMBL" id="JACHIG010000007">
    <property type="protein sequence ID" value="MBB5033678.1"/>
    <property type="molecule type" value="Genomic_DNA"/>
</dbReference>
<evidence type="ECO:0000313" key="2">
    <source>
        <dbReference type="EMBL" id="MBB5033678.1"/>
    </source>
</evidence>
<accession>A0A7W8DKX8</accession>
<gene>
    <name evidence="2" type="ORF">HNQ65_003268</name>
</gene>
<name>A0A7W8DKX8_9BACT</name>
<reference evidence="2 3" key="1">
    <citation type="submission" date="2020-08" db="EMBL/GenBank/DDBJ databases">
        <title>Genomic Encyclopedia of Type Strains, Phase IV (KMG-IV): sequencing the most valuable type-strain genomes for metagenomic binning, comparative biology and taxonomic classification.</title>
        <authorList>
            <person name="Goeker M."/>
        </authorList>
    </citation>
    <scope>NUCLEOTIDE SEQUENCE [LARGE SCALE GENOMIC DNA]</scope>
    <source>
        <strain evidence="2 3">DSM 12252</strain>
    </source>
</reference>
<feature type="domain" description="PIN" evidence="1">
    <location>
        <begin position="3"/>
        <end position="50"/>
    </location>
</feature>
<dbReference type="SUPFAM" id="SSF88723">
    <property type="entry name" value="PIN domain-like"/>
    <property type="match status" value="1"/>
</dbReference>
<sequence length="60" mass="6785">MLLHPTPEHWDVLEKIGWTGADVSDAHLAALAIEHHAELHTNDLDFSRCPGLHWRNPLAQ</sequence>
<dbReference type="InterPro" id="IPR002716">
    <property type="entry name" value="PIN_dom"/>
</dbReference>
<dbReference type="Proteomes" id="UP000590740">
    <property type="component" value="Unassembled WGS sequence"/>
</dbReference>
<evidence type="ECO:0000259" key="1">
    <source>
        <dbReference type="Pfam" id="PF01850"/>
    </source>
</evidence>
<dbReference type="InterPro" id="IPR029060">
    <property type="entry name" value="PIN-like_dom_sf"/>
</dbReference>
<dbReference type="AlphaFoldDB" id="A0A7W8DKX8"/>
<dbReference type="Gene3D" id="3.40.50.1010">
    <property type="entry name" value="5'-nuclease"/>
    <property type="match status" value="1"/>
</dbReference>
<comment type="caution">
    <text evidence="2">The sequence shown here is derived from an EMBL/GenBank/DDBJ whole genome shotgun (WGS) entry which is preliminary data.</text>
</comment>
<dbReference type="Pfam" id="PF01850">
    <property type="entry name" value="PIN"/>
    <property type="match status" value="1"/>
</dbReference>